<gene>
    <name evidence="1" type="ORF">L0661_08555</name>
</gene>
<dbReference type="Proteomes" id="UP001139411">
    <property type="component" value="Unassembled WGS sequence"/>
</dbReference>
<evidence type="ECO:0008006" key="3">
    <source>
        <dbReference type="Google" id="ProtNLM"/>
    </source>
</evidence>
<dbReference type="AlphaFoldDB" id="A0A9X1TRV2"/>
<reference evidence="1" key="1">
    <citation type="submission" date="2022-01" db="EMBL/GenBank/DDBJ databases">
        <title>Novel species in genus Dyadobacter.</title>
        <authorList>
            <person name="Ma C."/>
        </authorList>
    </citation>
    <scope>NUCLEOTIDE SEQUENCE</scope>
    <source>
        <strain evidence="1">CY357</strain>
    </source>
</reference>
<name>A0A9X1TRV2_9BACT</name>
<proteinExistence type="predicted"/>
<evidence type="ECO:0000313" key="2">
    <source>
        <dbReference type="Proteomes" id="UP001139411"/>
    </source>
</evidence>
<evidence type="ECO:0000313" key="1">
    <source>
        <dbReference type="EMBL" id="MCF2498354.1"/>
    </source>
</evidence>
<organism evidence="1 2">
    <name type="scientific">Dyadobacter chenhuakuii</name>
    <dbReference type="NCBI Taxonomy" id="2909339"/>
    <lineage>
        <taxon>Bacteria</taxon>
        <taxon>Pseudomonadati</taxon>
        <taxon>Bacteroidota</taxon>
        <taxon>Cytophagia</taxon>
        <taxon>Cytophagales</taxon>
        <taxon>Spirosomataceae</taxon>
        <taxon>Dyadobacter</taxon>
    </lineage>
</organism>
<accession>A0A9X1TRV2</accession>
<comment type="caution">
    <text evidence="1">The sequence shown here is derived from an EMBL/GenBank/DDBJ whole genome shotgun (WGS) entry which is preliminary data.</text>
</comment>
<sequence length="204" mass="23984">MSKREKKYLELELRDYPAVLSQASSFYDVGYKIVFRYLRLKEAGKWQSTDNSLLAVAAANMMVAFELYFKSLILLTKGEYETGHQLKTLFQELPDEIKVTLDKKFEILKATAKGNFPIIKRNAPVYIESYNPWTQNISLSEFLDIHSDGFIEWRYQFQTRFTKTIYADFSLMHVLYLCIVDVLKNLPVIREDEVIFEPNIKNHQ</sequence>
<dbReference type="RefSeq" id="WP_235177490.1">
    <property type="nucleotide sequence ID" value="NZ_JAKFFV010000004.1"/>
</dbReference>
<dbReference type="EMBL" id="JAKFFV010000004">
    <property type="protein sequence ID" value="MCF2498354.1"/>
    <property type="molecule type" value="Genomic_DNA"/>
</dbReference>
<protein>
    <recommendedName>
        <fullName evidence="3">HEPN domain-containing protein</fullName>
    </recommendedName>
</protein>